<dbReference type="PANTHER" id="PTHR10783">
    <property type="entry name" value="XENOTROPIC AND POLYTROPIC RETROVIRUS RECEPTOR 1-RELATED"/>
    <property type="match status" value="1"/>
</dbReference>
<evidence type="ECO:0008006" key="16">
    <source>
        <dbReference type="Google" id="ProtNLM"/>
    </source>
</evidence>
<keyword evidence="15" id="KW-1185">Reference proteome</keyword>
<dbReference type="InterPro" id="IPR034092">
    <property type="entry name" value="PHO1_SPX"/>
</dbReference>
<evidence type="ECO:0000256" key="1">
    <source>
        <dbReference type="ARBA" id="ARBA00004651"/>
    </source>
</evidence>
<keyword evidence="5" id="KW-0592">Phosphate transport</keyword>
<dbReference type="CDD" id="cd14476">
    <property type="entry name" value="SPX_PHO1_like"/>
    <property type="match status" value="1"/>
</dbReference>
<evidence type="ECO:0000313" key="15">
    <source>
        <dbReference type="Proteomes" id="UP000316621"/>
    </source>
</evidence>
<dbReference type="GO" id="GO:0000822">
    <property type="term" value="F:inositol hexakisphosphate binding"/>
    <property type="evidence" value="ECO:0007669"/>
    <property type="project" value="TreeGrafter"/>
</dbReference>
<dbReference type="PROSITE" id="PS51380">
    <property type="entry name" value="EXS"/>
    <property type="match status" value="1"/>
</dbReference>
<dbReference type="GO" id="GO:0005886">
    <property type="term" value="C:plasma membrane"/>
    <property type="evidence" value="ECO:0007669"/>
    <property type="project" value="UniProtKB-SubCell"/>
</dbReference>
<keyword evidence="3" id="KW-0813">Transport</keyword>
<feature type="compositionally biased region" description="Low complexity" evidence="10">
    <location>
        <begin position="269"/>
        <end position="278"/>
    </location>
</feature>
<feature type="domain" description="SPX" evidence="13">
    <location>
        <begin position="1"/>
        <end position="422"/>
    </location>
</feature>
<dbReference type="GO" id="GO:0006817">
    <property type="term" value="P:phosphate ion transport"/>
    <property type="evidence" value="ECO:0007669"/>
    <property type="project" value="UniProtKB-KW"/>
</dbReference>
<accession>A0A4Y7JVE8</accession>
<comment type="similarity">
    <text evidence="2">Belongs to the SYG1 (TC 2.A.94) family.</text>
</comment>
<dbReference type="PANTHER" id="PTHR10783:SF4">
    <property type="entry name" value="PHOSPHATE TRANSPORTER PHO1 HOMOLOG 3"/>
    <property type="match status" value="1"/>
</dbReference>
<evidence type="ECO:0000256" key="3">
    <source>
        <dbReference type="ARBA" id="ARBA00022448"/>
    </source>
</evidence>
<dbReference type="Pfam" id="PF03124">
    <property type="entry name" value="EXS"/>
    <property type="match status" value="1"/>
</dbReference>
<evidence type="ECO:0000256" key="4">
    <source>
        <dbReference type="ARBA" id="ARBA00022475"/>
    </source>
</evidence>
<comment type="function">
    <text evidence="9">May transport inorganic phosphate (Pi).</text>
</comment>
<dbReference type="Proteomes" id="UP000316621">
    <property type="component" value="Chromosome 5"/>
</dbReference>
<dbReference type="InterPro" id="IPR004331">
    <property type="entry name" value="SPX_dom"/>
</dbReference>
<sequence length="842" mass="96777">MKFGKELKSQMVPEWQEAYMNCDSLKSVLKDIHVFKHRKNSSSSSSVIPSMDRQMSRYRAFSGLLHRNPSASTSSTAVLGVEPSQLHHRHHNYHHGHESEDDEEQQVILVKNPTNLREGTRDEGQYQTKFLMTAEAGGEYELVSFRRLDDEFNKVNKFYKDKVDEVMKEADSLNKQMDALIAFRVKVDNPEGLLVDDESWSIEMDQFSSEVAASAPMAVTTPNGTTRKHNKSSSRKLHKNSAIEQIDEGSREGSLSDKYASSGSGGAGSTSPSTSTNTVQNGVTNSPEHQPLNQNAKKKPSRPPPLHILNRVQISNTLETPRSTIKGLINNVNSNTNSVNNRLSTGGSNFKKENLKKNRGTTSTSIYRVLSETSSSEELQKSNLLFSSFCFTCSFLNLLAFSKIMKKYDKVASRSASKSYLNMVDRSYIGSYDGVTRLMDRVEATFIKHFANSNRSKGIRILRPEAKKERHTISFFLGVFSGCTAALIVALILIIRARNIIGKEGSTQYMENMFPLYSLFGFIVLHMLMYGVNIYYWKRYKCTCKSGYGNGRENERYKAFTEILPLGLVTLVLLITICHFNIIYRSSRYFLLRCFFHCLLAPLYKVTLPDFFLADQLTSQVQAIRSLEFYICYYGWGDFKRRNNTCKDNDIYNIFYFILALAPYWSRLLQCLRRLYDEHDAMQGYNAFKYFSTMVAVLMRTAYTRRPLTRWLVLAWISSVVATTVSTYWDIVIDWGLLQRNSKNRWLREKLLVSRKNVYFGAMVLNVLLRFAWLQTMLNFHVSFLYKEALTTIVASPEIIRRGMWNFFRLENEHLNNVGKFRVFKTVPLPFNYDEDDEDKDD</sequence>
<keyword evidence="6 11" id="KW-0812">Transmembrane</keyword>
<keyword evidence="4" id="KW-1003">Cell membrane</keyword>
<evidence type="ECO:0000256" key="5">
    <source>
        <dbReference type="ARBA" id="ARBA00022592"/>
    </source>
</evidence>
<feature type="transmembrane region" description="Helical" evidence="11">
    <location>
        <begin position="473"/>
        <end position="495"/>
    </location>
</feature>
<keyword evidence="7 11" id="KW-1133">Transmembrane helix</keyword>
<reference evidence="14 15" key="1">
    <citation type="journal article" date="2018" name="Science">
        <title>The opium poppy genome and morphinan production.</title>
        <authorList>
            <person name="Guo L."/>
            <person name="Winzer T."/>
            <person name="Yang X."/>
            <person name="Li Y."/>
            <person name="Ning Z."/>
            <person name="He Z."/>
            <person name="Teodor R."/>
            <person name="Lu Y."/>
            <person name="Bowser T.A."/>
            <person name="Graham I.A."/>
            <person name="Ye K."/>
        </authorList>
    </citation>
    <scope>NUCLEOTIDE SEQUENCE [LARGE SCALE GENOMIC DNA]</scope>
    <source>
        <strain evidence="15">cv. HN1</strain>
        <tissue evidence="14">Leaves</tissue>
    </source>
</reference>
<dbReference type="InterPro" id="IPR004342">
    <property type="entry name" value="EXS_C"/>
</dbReference>
<dbReference type="Gramene" id="RZC64030">
    <property type="protein sequence ID" value="RZC64030"/>
    <property type="gene ID" value="C5167_025777"/>
</dbReference>
<feature type="transmembrane region" description="Helical" evidence="11">
    <location>
        <begin position="384"/>
        <end position="401"/>
    </location>
</feature>
<dbReference type="GO" id="GO:0005802">
    <property type="term" value="C:trans-Golgi network"/>
    <property type="evidence" value="ECO:0007669"/>
    <property type="project" value="TreeGrafter"/>
</dbReference>
<feature type="transmembrane region" description="Helical" evidence="11">
    <location>
        <begin position="650"/>
        <end position="667"/>
    </location>
</feature>
<feature type="transmembrane region" description="Helical" evidence="11">
    <location>
        <begin position="758"/>
        <end position="778"/>
    </location>
</feature>
<feature type="compositionally biased region" description="Polar residues" evidence="10">
    <location>
        <begin position="279"/>
        <end position="295"/>
    </location>
</feature>
<evidence type="ECO:0000256" key="2">
    <source>
        <dbReference type="ARBA" id="ARBA00009665"/>
    </source>
</evidence>
<keyword evidence="8 11" id="KW-0472">Membrane</keyword>
<dbReference type="EMBL" id="CM010719">
    <property type="protein sequence ID" value="RZC64030.1"/>
    <property type="molecule type" value="Genomic_DNA"/>
</dbReference>
<gene>
    <name evidence="14" type="ORF">C5167_025777</name>
</gene>
<dbReference type="OMA" id="QSEDHGD"/>
<evidence type="ECO:0000259" key="13">
    <source>
        <dbReference type="PROSITE" id="PS51382"/>
    </source>
</evidence>
<evidence type="ECO:0000313" key="14">
    <source>
        <dbReference type="EMBL" id="RZC64030.1"/>
    </source>
</evidence>
<protein>
    <recommendedName>
        <fullName evidence="16">SPX domain-containing protein</fullName>
    </recommendedName>
</protein>
<evidence type="ECO:0000256" key="6">
    <source>
        <dbReference type="ARBA" id="ARBA00022692"/>
    </source>
</evidence>
<organism evidence="14 15">
    <name type="scientific">Papaver somniferum</name>
    <name type="common">Opium poppy</name>
    <dbReference type="NCBI Taxonomy" id="3469"/>
    <lineage>
        <taxon>Eukaryota</taxon>
        <taxon>Viridiplantae</taxon>
        <taxon>Streptophyta</taxon>
        <taxon>Embryophyta</taxon>
        <taxon>Tracheophyta</taxon>
        <taxon>Spermatophyta</taxon>
        <taxon>Magnoliopsida</taxon>
        <taxon>Ranunculales</taxon>
        <taxon>Papaveraceae</taxon>
        <taxon>Papaveroideae</taxon>
        <taxon>Papaver</taxon>
    </lineage>
</organism>
<evidence type="ECO:0000256" key="9">
    <source>
        <dbReference type="ARBA" id="ARBA00043939"/>
    </source>
</evidence>
<evidence type="ECO:0000256" key="11">
    <source>
        <dbReference type="SAM" id="Phobius"/>
    </source>
</evidence>
<evidence type="ECO:0000259" key="12">
    <source>
        <dbReference type="PROSITE" id="PS51380"/>
    </source>
</evidence>
<feature type="transmembrane region" description="Helical" evidence="11">
    <location>
        <begin position="563"/>
        <end position="584"/>
    </location>
</feature>
<feature type="region of interest" description="Disordered" evidence="10">
    <location>
        <begin position="213"/>
        <end position="307"/>
    </location>
</feature>
<feature type="transmembrane region" description="Helical" evidence="11">
    <location>
        <begin position="711"/>
        <end position="738"/>
    </location>
</feature>
<feature type="compositionally biased region" description="Basic residues" evidence="10">
    <location>
        <begin position="226"/>
        <end position="239"/>
    </location>
</feature>
<dbReference type="Pfam" id="PF03105">
    <property type="entry name" value="SPX"/>
    <property type="match status" value="2"/>
</dbReference>
<comment type="subcellular location">
    <subcellularLocation>
        <location evidence="1">Cell membrane</location>
        <topology evidence="1">Multi-pass membrane protein</topology>
    </subcellularLocation>
</comment>
<evidence type="ECO:0000256" key="10">
    <source>
        <dbReference type="SAM" id="MobiDB-lite"/>
    </source>
</evidence>
<name>A0A4Y7JVE8_PAPSO</name>
<dbReference type="PROSITE" id="PS51382">
    <property type="entry name" value="SPX"/>
    <property type="match status" value="1"/>
</dbReference>
<dbReference type="AlphaFoldDB" id="A0A4Y7JVE8"/>
<proteinExistence type="inferred from homology"/>
<feature type="domain" description="EXS" evidence="12">
    <location>
        <begin position="647"/>
        <end position="841"/>
    </location>
</feature>
<feature type="transmembrane region" description="Helical" evidence="11">
    <location>
        <begin position="515"/>
        <end position="536"/>
    </location>
</feature>
<evidence type="ECO:0000256" key="8">
    <source>
        <dbReference type="ARBA" id="ARBA00023136"/>
    </source>
</evidence>
<dbReference type="GO" id="GO:0016036">
    <property type="term" value="P:cellular response to phosphate starvation"/>
    <property type="evidence" value="ECO:0007669"/>
    <property type="project" value="TreeGrafter"/>
</dbReference>
<evidence type="ECO:0000256" key="7">
    <source>
        <dbReference type="ARBA" id="ARBA00022989"/>
    </source>
</evidence>